<dbReference type="EMBL" id="HBKQ01062766">
    <property type="protein sequence ID" value="CAE2290379.1"/>
    <property type="molecule type" value="Transcribed_RNA"/>
</dbReference>
<reference evidence="2" key="1">
    <citation type="submission" date="2021-01" db="EMBL/GenBank/DDBJ databases">
        <authorList>
            <person name="Corre E."/>
            <person name="Pelletier E."/>
            <person name="Niang G."/>
            <person name="Scheremetjew M."/>
            <person name="Finn R."/>
            <person name="Kale V."/>
            <person name="Holt S."/>
            <person name="Cochrane G."/>
            <person name="Meng A."/>
            <person name="Brown T."/>
            <person name="Cohen L."/>
        </authorList>
    </citation>
    <scope>NUCLEOTIDE SEQUENCE</scope>
    <source>
        <strain evidence="2">Isolate 1302-5</strain>
    </source>
</reference>
<sequence length="153" mass="16483">MPSSARKVQEKRRRKIERRIDEGGKNREHRQAGGGGKDTRSVMIPGVGAGRGEPGGTQKRRSSALRAAAPSVGKISRDASDPQCIIEASPDLVGDRFRDFASAAVRRSAAALSNLRRRGFLVRRPPPSGSVRRDARRATTTPLVATCSRTEPG</sequence>
<evidence type="ECO:0000313" key="2">
    <source>
        <dbReference type="EMBL" id="CAE2290379.1"/>
    </source>
</evidence>
<name>A0A7S4KC60_9STRA</name>
<proteinExistence type="predicted"/>
<organism evidence="2">
    <name type="scientific">Odontella aurita</name>
    <dbReference type="NCBI Taxonomy" id="265563"/>
    <lineage>
        <taxon>Eukaryota</taxon>
        <taxon>Sar</taxon>
        <taxon>Stramenopiles</taxon>
        <taxon>Ochrophyta</taxon>
        <taxon>Bacillariophyta</taxon>
        <taxon>Mediophyceae</taxon>
        <taxon>Biddulphiophycidae</taxon>
        <taxon>Eupodiscales</taxon>
        <taxon>Odontellaceae</taxon>
        <taxon>Odontella</taxon>
    </lineage>
</organism>
<accession>A0A7S4KC60</accession>
<feature type="compositionally biased region" description="Basic and acidic residues" evidence="1">
    <location>
        <begin position="18"/>
        <end position="31"/>
    </location>
</feature>
<protein>
    <submittedName>
        <fullName evidence="2">Uncharacterized protein</fullName>
    </submittedName>
</protein>
<gene>
    <name evidence="2" type="ORF">OAUR00152_LOCUS42824</name>
</gene>
<feature type="region of interest" description="Disordered" evidence="1">
    <location>
        <begin position="1"/>
        <end position="78"/>
    </location>
</feature>
<evidence type="ECO:0000256" key="1">
    <source>
        <dbReference type="SAM" id="MobiDB-lite"/>
    </source>
</evidence>
<dbReference type="AlphaFoldDB" id="A0A7S4KC60"/>